<dbReference type="OrthoDB" id="9770286at2"/>
<dbReference type="InterPro" id="IPR029035">
    <property type="entry name" value="DHS-like_NAD/FAD-binding_dom"/>
</dbReference>
<dbReference type="GO" id="GO:0009055">
    <property type="term" value="F:electron transfer activity"/>
    <property type="evidence" value="ECO:0007669"/>
    <property type="project" value="InterPro"/>
</dbReference>
<dbReference type="FunFam" id="3.40.50.1220:FF:000001">
    <property type="entry name" value="Electron transfer flavoprotein, alpha subunit"/>
    <property type="match status" value="1"/>
</dbReference>
<dbReference type="AlphaFoldDB" id="A0A6I6DF18"/>
<evidence type="ECO:0000313" key="7">
    <source>
        <dbReference type="Proteomes" id="UP000426444"/>
    </source>
</evidence>
<feature type="domain" description="Electron transfer flavoprotein alpha/beta-subunit N-terminal" evidence="5">
    <location>
        <begin position="4"/>
        <end position="191"/>
    </location>
</feature>
<dbReference type="InterPro" id="IPR033947">
    <property type="entry name" value="ETF_alpha_N"/>
</dbReference>
<dbReference type="Gene3D" id="3.40.50.1220">
    <property type="entry name" value="TPP-binding domain"/>
    <property type="match status" value="1"/>
</dbReference>
<dbReference type="PANTHER" id="PTHR43153:SF1">
    <property type="entry name" value="ELECTRON TRANSFER FLAVOPROTEIN SUBUNIT ALPHA, MITOCHONDRIAL"/>
    <property type="match status" value="1"/>
</dbReference>
<sequence length="317" mass="33235">MAGTWVFVEQRDGNIRKVTFEMLSEAKKFGDEVSAVVFGKGVEGLAPEFAKYGADKVYVADDDIFANYNTGAYVAQLVAMINENNPNAILFAHTFNGRDLASRLAQKLEIGLATDVVGVELSAGKGLFTRPIYAGKALSKVEITTGPILGTIRPGVFDVAEAAGAGEVVKPAVAASDADVYQTVKEFVPTVSARPELTEAEAVVSGGRGLKGPDGVKLIEDLADLLDAAIGGSRASIDSGWLGHELQVGQTGKVVNPNIYVAAGISGAIQHLAGMSSSKNIVSINTDPEAPIFNITDFGVVGDLFKVIPPLLDELKK</sequence>
<comment type="similarity">
    <text evidence="1">Belongs to the ETF alpha-subunit/FixB family.</text>
</comment>
<dbReference type="InterPro" id="IPR014729">
    <property type="entry name" value="Rossmann-like_a/b/a_fold"/>
</dbReference>
<protein>
    <submittedName>
        <fullName evidence="6">Electron transfer flavoprotein, alpha subunit</fullName>
    </submittedName>
</protein>
<dbReference type="Pfam" id="PF01012">
    <property type="entry name" value="ETF"/>
    <property type="match status" value="1"/>
</dbReference>
<dbReference type="Proteomes" id="UP000426444">
    <property type="component" value="Chromosome"/>
</dbReference>
<dbReference type="EMBL" id="CP046457">
    <property type="protein sequence ID" value="QGT99061.1"/>
    <property type="molecule type" value="Genomic_DNA"/>
</dbReference>
<reference evidence="7" key="1">
    <citation type="journal article" date="2019" name="Microbiology">
        <title>Complete Genome Sequence of an Uncultured Bacterium of the Candidate Phylum Bipolaricaulota.</title>
        <authorList>
            <person name="Kadnikov V.V."/>
            <person name="Mardanov A.V."/>
            <person name="Beletsky A.V."/>
            <person name="Frank Y.A."/>
            <person name="Karnachuk O.V."/>
            <person name="Ravin N.V."/>
        </authorList>
    </citation>
    <scope>NUCLEOTIDE SEQUENCE [LARGE SCALE GENOMIC DNA]</scope>
</reference>
<organism evidence="6 7">
    <name type="scientific">Candidatus Syntrophocurvum alkaliphilum</name>
    <dbReference type="NCBI Taxonomy" id="2293317"/>
    <lineage>
        <taxon>Bacteria</taxon>
        <taxon>Bacillati</taxon>
        <taxon>Bacillota</taxon>
        <taxon>Clostridia</taxon>
        <taxon>Eubacteriales</taxon>
        <taxon>Syntrophomonadaceae</taxon>
        <taxon>Candidatus Syntrophocurvum</taxon>
    </lineage>
</organism>
<dbReference type="Pfam" id="PF00766">
    <property type="entry name" value="ETF_alpha"/>
    <property type="match status" value="1"/>
</dbReference>
<dbReference type="InterPro" id="IPR014731">
    <property type="entry name" value="ETF_asu_C"/>
</dbReference>
<dbReference type="SUPFAM" id="SSF52402">
    <property type="entry name" value="Adenine nucleotide alpha hydrolases-like"/>
    <property type="match status" value="1"/>
</dbReference>
<dbReference type="SUPFAM" id="SSF52467">
    <property type="entry name" value="DHS-like NAD/FAD-binding domain"/>
    <property type="match status" value="1"/>
</dbReference>
<keyword evidence="7" id="KW-1185">Reference proteome</keyword>
<evidence type="ECO:0000256" key="1">
    <source>
        <dbReference type="ARBA" id="ARBA00005817"/>
    </source>
</evidence>
<feature type="binding site" evidence="4">
    <location>
        <begin position="233"/>
        <end position="234"/>
    </location>
    <ligand>
        <name>FAD</name>
        <dbReference type="ChEBI" id="CHEBI:57692"/>
    </ligand>
</feature>
<dbReference type="SMART" id="SM00893">
    <property type="entry name" value="ETF"/>
    <property type="match status" value="1"/>
</dbReference>
<evidence type="ECO:0000256" key="3">
    <source>
        <dbReference type="ARBA" id="ARBA00022827"/>
    </source>
</evidence>
<keyword evidence="3 4" id="KW-0274">FAD</keyword>
<gene>
    <name evidence="6" type="ORF">SYNTR_0468</name>
</gene>
<feature type="binding site" evidence="4">
    <location>
        <begin position="264"/>
        <end position="271"/>
    </location>
    <ligand>
        <name>FAD</name>
        <dbReference type="ChEBI" id="CHEBI:57692"/>
    </ligand>
</feature>
<dbReference type="PANTHER" id="PTHR43153">
    <property type="entry name" value="ELECTRON TRANSFER FLAVOPROTEIN ALPHA"/>
    <property type="match status" value="1"/>
</dbReference>
<dbReference type="RefSeq" id="WP_156202993.1">
    <property type="nucleotide sequence ID" value="NZ_CP046457.1"/>
</dbReference>
<evidence type="ECO:0000256" key="2">
    <source>
        <dbReference type="ARBA" id="ARBA00022630"/>
    </source>
</evidence>
<dbReference type="KEGG" id="salq:SYNTR_0468"/>
<comment type="cofactor">
    <cofactor evidence="4">
        <name>FAD</name>
        <dbReference type="ChEBI" id="CHEBI:57692"/>
    </cofactor>
    <text evidence="4">Binds 1 FAD per dimer.</text>
</comment>
<proteinExistence type="inferred from homology"/>
<keyword evidence="2" id="KW-0285">Flavoprotein</keyword>
<accession>A0A6I6DF18</accession>
<name>A0A6I6DF18_9FIRM</name>
<dbReference type="CDD" id="cd01715">
    <property type="entry name" value="ETF_alpha"/>
    <property type="match status" value="1"/>
</dbReference>
<dbReference type="InterPro" id="IPR014730">
    <property type="entry name" value="ETF_a/b_N"/>
</dbReference>
<feature type="binding site" evidence="4">
    <location>
        <position position="208"/>
    </location>
    <ligand>
        <name>FAD</name>
        <dbReference type="ChEBI" id="CHEBI:57692"/>
    </ligand>
</feature>
<feature type="binding site" evidence="4">
    <location>
        <position position="285"/>
    </location>
    <ligand>
        <name>FAD</name>
        <dbReference type="ChEBI" id="CHEBI:57692"/>
    </ligand>
</feature>
<dbReference type="GO" id="GO:0033539">
    <property type="term" value="P:fatty acid beta-oxidation using acyl-CoA dehydrogenase"/>
    <property type="evidence" value="ECO:0007669"/>
    <property type="project" value="TreeGrafter"/>
</dbReference>
<dbReference type="Gene3D" id="3.40.50.620">
    <property type="entry name" value="HUPs"/>
    <property type="match status" value="1"/>
</dbReference>
<dbReference type="PIRSF" id="PIRSF000089">
    <property type="entry name" value="Electra_flavoP_a"/>
    <property type="match status" value="1"/>
</dbReference>
<evidence type="ECO:0000259" key="5">
    <source>
        <dbReference type="SMART" id="SM00893"/>
    </source>
</evidence>
<dbReference type="InterPro" id="IPR001308">
    <property type="entry name" value="ETF_a/FixB"/>
</dbReference>
<evidence type="ECO:0000256" key="4">
    <source>
        <dbReference type="PIRSR" id="PIRSR000089-1"/>
    </source>
</evidence>
<feature type="binding site" evidence="4">
    <location>
        <begin position="247"/>
        <end position="251"/>
    </location>
    <ligand>
        <name>FAD</name>
        <dbReference type="ChEBI" id="CHEBI:57692"/>
    </ligand>
</feature>
<evidence type="ECO:0000313" key="6">
    <source>
        <dbReference type="EMBL" id="QGT99061.1"/>
    </source>
</evidence>
<dbReference type="GO" id="GO:0050660">
    <property type="term" value="F:flavin adenine dinucleotide binding"/>
    <property type="evidence" value="ECO:0007669"/>
    <property type="project" value="InterPro"/>
</dbReference>